<feature type="compositionally biased region" description="Basic and acidic residues" evidence="1">
    <location>
        <begin position="53"/>
        <end position="71"/>
    </location>
</feature>
<evidence type="ECO:0000313" key="2">
    <source>
        <dbReference type="EMBL" id="OGK03751.1"/>
    </source>
</evidence>
<proteinExistence type="predicted"/>
<protein>
    <submittedName>
        <fullName evidence="2">Uncharacterized protein</fullName>
    </submittedName>
</protein>
<organism evidence="2 3">
    <name type="scientific">Candidatus Raymondbacteria bacterium RIFOXYD12_FULL_49_13</name>
    <dbReference type="NCBI Taxonomy" id="1817890"/>
    <lineage>
        <taxon>Bacteria</taxon>
        <taxon>Raymondiibacteriota</taxon>
    </lineage>
</organism>
<comment type="caution">
    <text evidence="2">The sequence shown here is derived from an EMBL/GenBank/DDBJ whole genome shotgun (WGS) entry which is preliminary data.</text>
</comment>
<feature type="compositionally biased region" description="Basic and acidic residues" evidence="1">
    <location>
        <begin position="78"/>
        <end position="98"/>
    </location>
</feature>
<dbReference type="AlphaFoldDB" id="A0A1F7FAV4"/>
<feature type="region of interest" description="Disordered" evidence="1">
    <location>
        <begin position="1"/>
        <end position="27"/>
    </location>
</feature>
<accession>A0A1F7FAV4</accession>
<dbReference type="Proteomes" id="UP000179243">
    <property type="component" value="Unassembled WGS sequence"/>
</dbReference>
<feature type="compositionally biased region" description="Polar residues" evidence="1">
    <location>
        <begin position="10"/>
        <end position="27"/>
    </location>
</feature>
<dbReference type="EMBL" id="MFYX01000083">
    <property type="protein sequence ID" value="OGK03751.1"/>
    <property type="molecule type" value="Genomic_DNA"/>
</dbReference>
<name>A0A1F7FAV4_UNCRA</name>
<evidence type="ECO:0000313" key="3">
    <source>
        <dbReference type="Proteomes" id="UP000179243"/>
    </source>
</evidence>
<sequence length="98" mass="11816">MRQIDFQDSVYRTQPTEKIQARQNQQPVEGFYLNQMKKGVEDETKQNTVVETEDMRGKITEREKREQERRERQRRRREREAASRDDHAAGDHLIDIEA</sequence>
<evidence type="ECO:0000256" key="1">
    <source>
        <dbReference type="SAM" id="MobiDB-lite"/>
    </source>
</evidence>
<gene>
    <name evidence="2" type="ORF">A2519_02040</name>
</gene>
<reference evidence="2 3" key="1">
    <citation type="journal article" date="2016" name="Nat. Commun.">
        <title>Thousands of microbial genomes shed light on interconnected biogeochemical processes in an aquifer system.</title>
        <authorList>
            <person name="Anantharaman K."/>
            <person name="Brown C.T."/>
            <person name="Hug L.A."/>
            <person name="Sharon I."/>
            <person name="Castelle C.J."/>
            <person name="Probst A.J."/>
            <person name="Thomas B.C."/>
            <person name="Singh A."/>
            <person name="Wilkins M.J."/>
            <person name="Karaoz U."/>
            <person name="Brodie E.L."/>
            <person name="Williams K.H."/>
            <person name="Hubbard S.S."/>
            <person name="Banfield J.F."/>
        </authorList>
    </citation>
    <scope>NUCLEOTIDE SEQUENCE [LARGE SCALE GENOMIC DNA]</scope>
</reference>
<feature type="region of interest" description="Disordered" evidence="1">
    <location>
        <begin position="52"/>
        <end position="98"/>
    </location>
</feature>